<dbReference type="RefSeq" id="WP_317973742.1">
    <property type="nucleotide sequence ID" value="NZ_BTFW01000001.1"/>
</dbReference>
<evidence type="ECO:0000313" key="2">
    <source>
        <dbReference type="Proteomes" id="UP001187221"/>
    </source>
</evidence>
<organism evidence="1 2">
    <name type="scientific">Novosphingobium pituita</name>
    <dbReference type="NCBI Taxonomy" id="3056842"/>
    <lineage>
        <taxon>Bacteria</taxon>
        <taxon>Pseudomonadati</taxon>
        <taxon>Pseudomonadota</taxon>
        <taxon>Alphaproteobacteria</taxon>
        <taxon>Sphingomonadales</taxon>
        <taxon>Sphingomonadaceae</taxon>
        <taxon>Novosphingobium</taxon>
    </lineage>
</organism>
<dbReference type="Proteomes" id="UP001187221">
    <property type="component" value="Unassembled WGS sequence"/>
</dbReference>
<evidence type="ECO:0008006" key="3">
    <source>
        <dbReference type="Google" id="ProtNLM"/>
    </source>
</evidence>
<proteinExistence type="predicted"/>
<accession>A0ABQ6P536</accession>
<comment type="caution">
    <text evidence="1">The sequence shown here is derived from an EMBL/GenBank/DDBJ whole genome shotgun (WGS) entry which is preliminary data.</text>
</comment>
<reference evidence="1 2" key="1">
    <citation type="submission" date="2023-06" db="EMBL/GenBank/DDBJ databases">
        <title>Draft genome sequence of Novosphingobium sp. strain IK01.</title>
        <authorList>
            <person name="Hatamoto M."/>
            <person name="Ikarashi T."/>
            <person name="Yamaguchi T."/>
        </authorList>
    </citation>
    <scope>NUCLEOTIDE SEQUENCE [LARGE SCALE GENOMIC DNA]</scope>
    <source>
        <strain evidence="1 2">IK01</strain>
    </source>
</reference>
<protein>
    <recommendedName>
        <fullName evidence="3">Concanavalin A-like lectin/glucanase superfamily protein</fullName>
    </recommendedName>
</protein>
<dbReference type="EMBL" id="BTFW01000001">
    <property type="protein sequence ID" value="GMM59911.1"/>
    <property type="molecule type" value="Genomic_DNA"/>
</dbReference>
<keyword evidence="2" id="KW-1185">Reference proteome</keyword>
<sequence>MPTFLLKDTDAYATARKWHPGVETGLKAALVAGVSVDRSTLNMAEDGLAFTATGNPAVSPKSAVYGSAGWVDTQVAETADCTVYAIARPNAMGRGTFIGNYETNGPWGTALYMENGGVLNFHTGTYDGATSAGTRVVATLGGYAAIALADAPWRMLRVEVDSLARTATLRDLTAGTSSQQTWTSGLVRDLRSTRPMRIGAGFLSTFQASEEIMALLWYNRVLSTIEKGAVETRLKALAAYCGAAV</sequence>
<gene>
    <name evidence="1" type="ORF">NUTIK01_06880</name>
</gene>
<evidence type="ECO:0000313" key="1">
    <source>
        <dbReference type="EMBL" id="GMM59911.1"/>
    </source>
</evidence>
<name>A0ABQ6P536_9SPHN</name>